<accession>A0A0C3CZB1</accession>
<proteinExistence type="predicted"/>
<feature type="region of interest" description="Disordered" evidence="1">
    <location>
        <begin position="1"/>
        <end position="38"/>
    </location>
</feature>
<dbReference type="EMBL" id="KN831768">
    <property type="protein sequence ID" value="KIM49166.1"/>
    <property type="molecule type" value="Genomic_DNA"/>
</dbReference>
<reference evidence="3" key="2">
    <citation type="submission" date="2015-01" db="EMBL/GenBank/DDBJ databases">
        <title>Evolutionary Origins and Diversification of the Mycorrhizal Mutualists.</title>
        <authorList>
            <consortium name="DOE Joint Genome Institute"/>
            <consortium name="Mycorrhizal Genomics Consortium"/>
            <person name="Kohler A."/>
            <person name="Kuo A."/>
            <person name="Nagy L.G."/>
            <person name="Floudas D."/>
            <person name="Copeland A."/>
            <person name="Barry K.W."/>
            <person name="Cichocki N."/>
            <person name="Veneault-Fourrey C."/>
            <person name="LaButti K."/>
            <person name="Lindquist E.A."/>
            <person name="Lipzen A."/>
            <person name="Lundell T."/>
            <person name="Morin E."/>
            <person name="Murat C."/>
            <person name="Riley R."/>
            <person name="Ohm R."/>
            <person name="Sun H."/>
            <person name="Tunlid A."/>
            <person name="Henrissat B."/>
            <person name="Grigoriev I.V."/>
            <person name="Hibbett D.S."/>
            <person name="Martin F."/>
        </authorList>
    </citation>
    <scope>NUCLEOTIDE SEQUENCE [LARGE SCALE GENOMIC DNA]</scope>
    <source>
        <strain evidence="3">h7</strain>
    </source>
</reference>
<dbReference type="HOGENOM" id="CLU_2236902_0_0_1"/>
<sequence>MNDHFLSGFSQDGFDPMRNRSSSRANTQEGRRTQEWRGCRRSPIISHLHLMMNTNVCRPWRSYNQRERWNRYAERSDQVEDQVDGLYQTPHEQIPSKVHDIEKLT</sequence>
<evidence type="ECO:0000313" key="2">
    <source>
        <dbReference type="EMBL" id="KIM49166.1"/>
    </source>
</evidence>
<name>A0A0C3CZB1_HEBCY</name>
<dbReference type="Proteomes" id="UP000053424">
    <property type="component" value="Unassembled WGS sequence"/>
</dbReference>
<dbReference type="AlphaFoldDB" id="A0A0C3CZB1"/>
<keyword evidence="3" id="KW-1185">Reference proteome</keyword>
<feature type="compositionally biased region" description="Polar residues" evidence="1">
    <location>
        <begin position="19"/>
        <end position="28"/>
    </location>
</feature>
<organism evidence="2 3">
    <name type="scientific">Hebeloma cylindrosporum</name>
    <dbReference type="NCBI Taxonomy" id="76867"/>
    <lineage>
        <taxon>Eukaryota</taxon>
        <taxon>Fungi</taxon>
        <taxon>Dikarya</taxon>
        <taxon>Basidiomycota</taxon>
        <taxon>Agaricomycotina</taxon>
        <taxon>Agaricomycetes</taxon>
        <taxon>Agaricomycetidae</taxon>
        <taxon>Agaricales</taxon>
        <taxon>Agaricineae</taxon>
        <taxon>Hymenogastraceae</taxon>
        <taxon>Hebeloma</taxon>
    </lineage>
</organism>
<feature type="compositionally biased region" description="Basic and acidic residues" evidence="1">
    <location>
        <begin position="29"/>
        <end position="38"/>
    </location>
</feature>
<reference evidence="2 3" key="1">
    <citation type="submission" date="2014-04" db="EMBL/GenBank/DDBJ databases">
        <authorList>
            <consortium name="DOE Joint Genome Institute"/>
            <person name="Kuo A."/>
            <person name="Gay G."/>
            <person name="Dore J."/>
            <person name="Kohler A."/>
            <person name="Nagy L.G."/>
            <person name="Floudas D."/>
            <person name="Copeland A."/>
            <person name="Barry K.W."/>
            <person name="Cichocki N."/>
            <person name="Veneault-Fourrey C."/>
            <person name="LaButti K."/>
            <person name="Lindquist E.A."/>
            <person name="Lipzen A."/>
            <person name="Lundell T."/>
            <person name="Morin E."/>
            <person name="Murat C."/>
            <person name="Sun H."/>
            <person name="Tunlid A."/>
            <person name="Henrissat B."/>
            <person name="Grigoriev I.V."/>
            <person name="Hibbett D.S."/>
            <person name="Martin F."/>
            <person name="Nordberg H.P."/>
            <person name="Cantor M.N."/>
            <person name="Hua S.X."/>
        </authorList>
    </citation>
    <scope>NUCLEOTIDE SEQUENCE [LARGE SCALE GENOMIC DNA]</scope>
    <source>
        <strain evidence="3">h7</strain>
    </source>
</reference>
<gene>
    <name evidence="2" type="ORF">M413DRAFT_98679</name>
</gene>
<evidence type="ECO:0000256" key="1">
    <source>
        <dbReference type="SAM" id="MobiDB-lite"/>
    </source>
</evidence>
<protein>
    <submittedName>
        <fullName evidence="2">Uncharacterized protein</fullName>
    </submittedName>
</protein>
<evidence type="ECO:0000313" key="3">
    <source>
        <dbReference type="Proteomes" id="UP000053424"/>
    </source>
</evidence>